<reference evidence="12" key="1">
    <citation type="submission" date="2023-09" db="EMBL/GenBank/DDBJ databases">
        <title>Paucibacter sp. APW11 Genome sequencing and assembly.</title>
        <authorList>
            <person name="Kim I."/>
        </authorList>
    </citation>
    <scope>NUCLEOTIDE SEQUENCE</scope>
    <source>
        <strain evidence="12">APW11</strain>
    </source>
</reference>
<dbReference type="Gene3D" id="3.30.700.10">
    <property type="entry name" value="Glycoprotein, Type 4 Pilin"/>
    <property type="match status" value="1"/>
</dbReference>
<dbReference type="PANTHER" id="PTHR30093:SF45">
    <property type="entry name" value="TYPE II SECRETION SYSTEM CORE PROTEIN G"/>
    <property type="match status" value="1"/>
</dbReference>
<organism evidence="12 13">
    <name type="scientific">Roseateles aquae</name>
    <dbReference type="NCBI Taxonomy" id="3077235"/>
    <lineage>
        <taxon>Bacteria</taxon>
        <taxon>Pseudomonadati</taxon>
        <taxon>Pseudomonadota</taxon>
        <taxon>Betaproteobacteria</taxon>
        <taxon>Burkholderiales</taxon>
        <taxon>Sphaerotilaceae</taxon>
        <taxon>Roseateles</taxon>
    </lineage>
</organism>
<dbReference type="InterPro" id="IPR012902">
    <property type="entry name" value="N_methyl_site"/>
</dbReference>
<evidence type="ECO:0000256" key="7">
    <source>
        <dbReference type="ARBA" id="ARBA00022692"/>
    </source>
</evidence>
<dbReference type="SUPFAM" id="SSF54523">
    <property type="entry name" value="Pili subunits"/>
    <property type="match status" value="1"/>
</dbReference>
<dbReference type="InterPro" id="IPR045584">
    <property type="entry name" value="Pilin-like"/>
</dbReference>
<comment type="similarity">
    <text evidence="2">Belongs to the GSP G family.</text>
</comment>
<dbReference type="Pfam" id="PF07963">
    <property type="entry name" value="N_methyl"/>
    <property type="match status" value="1"/>
</dbReference>
<keyword evidence="4" id="KW-1003">Cell membrane</keyword>
<name>A0ABU3PGV6_9BURK</name>
<evidence type="ECO:0000256" key="8">
    <source>
        <dbReference type="ARBA" id="ARBA00022989"/>
    </source>
</evidence>
<evidence type="ECO:0000256" key="2">
    <source>
        <dbReference type="ARBA" id="ARBA00009984"/>
    </source>
</evidence>
<dbReference type="RefSeq" id="WP_315652127.1">
    <property type="nucleotide sequence ID" value="NZ_JAVXZY010000008.1"/>
</dbReference>
<keyword evidence="5" id="KW-0488">Methylation</keyword>
<proteinExistence type="inferred from homology"/>
<evidence type="ECO:0000256" key="6">
    <source>
        <dbReference type="ARBA" id="ARBA00022519"/>
    </source>
</evidence>
<keyword evidence="8 10" id="KW-1133">Transmembrane helix</keyword>
<feature type="transmembrane region" description="Helical" evidence="10">
    <location>
        <begin position="15"/>
        <end position="36"/>
    </location>
</feature>
<evidence type="ECO:0000259" key="11">
    <source>
        <dbReference type="Pfam" id="PF08334"/>
    </source>
</evidence>
<dbReference type="Pfam" id="PF08334">
    <property type="entry name" value="T2SSG"/>
    <property type="match status" value="1"/>
</dbReference>
<dbReference type="NCBIfam" id="TIGR02532">
    <property type="entry name" value="IV_pilin_GFxxxE"/>
    <property type="match status" value="1"/>
</dbReference>
<dbReference type="InterPro" id="IPR010054">
    <property type="entry name" value="Type2_sec_GspG"/>
</dbReference>
<evidence type="ECO:0000256" key="5">
    <source>
        <dbReference type="ARBA" id="ARBA00022481"/>
    </source>
</evidence>
<dbReference type="PANTHER" id="PTHR30093">
    <property type="entry name" value="GENERAL SECRETION PATHWAY PROTEIN G"/>
    <property type="match status" value="1"/>
</dbReference>
<sequence length="150" mass="16048">MNRIEETSAARLQKGFTLIELLVVLVIIGLLAGLVAPKFMNRADGAKVSTAQAQIKMLRGALETMRLDIGRFPTATEGLALLNEAPKDERLAGKWKGPYLSDALPSDPWGNPYQYAVPGASGQPFALYSFGADGKRGGESFDADVGLLPQ</sequence>
<dbReference type="InterPro" id="IPR013545">
    <property type="entry name" value="T2SS_protein-GspG_C"/>
</dbReference>
<feature type="domain" description="Type II secretion system protein GspG C-terminal" evidence="11">
    <location>
        <begin position="39"/>
        <end position="146"/>
    </location>
</feature>
<keyword evidence="6" id="KW-0997">Cell inner membrane</keyword>
<dbReference type="InterPro" id="IPR000983">
    <property type="entry name" value="Bac_GSPG_pilin"/>
</dbReference>
<evidence type="ECO:0000256" key="1">
    <source>
        <dbReference type="ARBA" id="ARBA00004377"/>
    </source>
</evidence>
<dbReference type="PRINTS" id="PR00813">
    <property type="entry name" value="BCTERIALGSPG"/>
</dbReference>
<evidence type="ECO:0000256" key="9">
    <source>
        <dbReference type="ARBA" id="ARBA00023136"/>
    </source>
</evidence>
<evidence type="ECO:0000256" key="4">
    <source>
        <dbReference type="ARBA" id="ARBA00022475"/>
    </source>
</evidence>
<keyword evidence="13" id="KW-1185">Reference proteome</keyword>
<evidence type="ECO:0000313" key="13">
    <source>
        <dbReference type="Proteomes" id="UP001246372"/>
    </source>
</evidence>
<keyword evidence="9 10" id="KW-0472">Membrane</keyword>
<comment type="subcellular location">
    <subcellularLocation>
        <location evidence="1">Cell inner membrane</location>
        <topology evidence="1">Single-pass membrane protein</topology>
    </subcellularLocation>
</comment>
<protein>
    <recommendedName>
        <fullName evidence="3">Type II secretion system core protein G</fullName>
    </recommendedName>
</protein>
<dbReference type="NCBIfam" id="TIGR01710">
    <property type="entry name" value="typeII_sec_gspG"/>
    <property type="match status" value="1"/>
</dbReference>
<gene>
    <name evidence="12" type="primary">gspG</name>
    <name evidence="12" type="ORF">RQP53_18350</name>
</gene>
<comment type="caution">
    <text evidence="12">The sequence shown here is derived from an EMBL/GenBank/DDBJ whole genome shotgun (WGS) entry which is preliminary data.</text>
</comment>
<evidence type="ECO:0000256" key="3">
    <source>
        <dbReference type="ARBA" id="ARBA00020042"/>
    </source>
</evidence>
<accession>A0ABU3PGV6</accession>
<evidence type="ECO:0000256" key="10">
    <source>
        <dbReference type="SAM" id="Phobius"/>
    </source>
</evidence>
<keyword evidence="7 10" id="KW-0812">Transmembrane</keyword>
<evidence type="ECO:0000313" key="12">
    <source>
        <dbReference type="EMBL" id="MDT9001246.1"/>
    </source>
</evidence>
<dbReference type="Proteomes" id="UP001246372">
    <property type="component" value="Unassembled WGS sequence"/>
</dbReference>
<dbReference type="EMBL" id="JAVXZY010000008">
    <property type="protein sequence ID" value="MDT9001246.1"/>
    <property type="molecule type" value="Genomic_DNA"/>
</dbReference>
<dbReference type="PROSITE" id="PS00409">
    <property type="entry name" value="PROKAR_NTER_METHYL"/>
    <property type="match status" value="1"/>
</dbReference>